<keyword evidence="2" id="KW-1185">Reference proteome</keyword>
<sequence length="66" mass="7356">MPLMNRLNARAVATLGAGKYNDGASLLLHKLKDGGAQWIYHYTIHGRRCEMGLGAKKFLFLKKPVN</sequence>
<comment type="caution">
    <text evidence="1">The sequence shown here is derived from an EMBL/GenBank/DDBJ whole genome shotgun (WGS) entry which is preliminary data.</text>
</comment>
<dbReference type="eggNOG" id="COG0582">
    <property type="taxonomic scope" value="Bacteria"/>
</dbReference>
<gene>
    <name evidence="1" type="ORF">MCQ_01309</name>
</gene>
<dbReference type="HOGENOM" id="CLU_178888_1_0_5"/>
<evidence type="ECO:0000313" key="2">
    <source>
        <dbReference type="Proteomes" id="UP000008947"/>
    </source>
</evidence>
<dbReference type="Proteomes" id="UP000008947">
    <property type="component" value="Unassembled WGS sequence"/>
</dbReference>
<protein>
    <recommendedName>
        <fullName evidence="3">Integrase DNA-binding domain-containing protein</fullName>
    </recommendedName>
</protein>
<name>J1J2Y9_9HYPH</name>
<dbReference type="PATRIC" id="fig|1094563.3.peg.1537"/>
<reference evidence="1 2" key="1">
    <citation type="submission" date="2012-03" db="EMBL/GenBank/DDBJ databases">
        <title>The Genome Sequence of Bartonella washoensis Sb944nv.</title>
        <authorList>
            <consortium name="The Broad Institute Genome Sequencing Platform"/>
            <consortium name="The Broad Institute Genome Sequencing Center for Infectious Disease"/>
            <person name="Feldgarden M."/>
            <person name="Kirby J."/>
            <person name="Kosoy M."/>
            <person name="Birtles R."/>
            <person name="Probert W.S."/>
            <person name="Chiaraviglio L."/>
            <person name="Young S.K."/>
            <person name="Zeng Q."/>
            <person name="Gargeya S."/>
            <person name="Fitzgerald M."/>
            <person name="Haas B."/>
            <person name="Abouelleil A."/>
            <person name="Alvarado L."/>
            <person name="Arachchi H.M."/>
            <person name="Berlin A."/>
            <person name="Chapman S.B."/>
            <person name="Gearin G."/>
            <person name="Goldberg J."/>
            <person name="Griggs A."/>
            <person name="Gujja S."/>
            <person name="Hansen M."/>
            <person name="Heiman D."/>
            <person name="Howarth C."/>
            <person name="Larimer J."/>
            <person name="Lui A."/>
            <person name="MacDonald P.J.P."/>
            <person name="McCowen C."/>
            <person name="Montmayeur A."/>
            <person name="Murphy C."/>
            <person name="Neiman D."/>
            <person name="Pearson M."/>
            <person name="Priest M."/>
            <person name="Roberts A."/>
            <person name="Saif S."/>
            <person name="Shea T."/>
            <person name="Sisk P."/>
            <person name="Stolte C."/>
            <person name="Sykes S."/>
            <person name="Wortman J."/>
            <person name="Nusbaum C."/>
            <person name="Birren B."/>
        </authorList>
    </citation>
    <scope>NUCLEOTIDE SEQUENCE [LARGE SCALE GENOMIC DNA]</scope>
    <source>
        <strain evidence="1 2">Sb944nv</strain>
    </source>
</reference>
<accession>J1J2Y9</accession>
<dbReference type="AlphaFoldDB" id="J1J2Y9"/>
<dbReference type="Gene3D" id="3.30.160.390">
    <property type="entry name" value="Integrase, DNA-binding domain"/>
    <property type="match status" value="1"/>
</dbReference>
<dbReference type="InterPro" id="IPR038488">
    <property type="entry name" value="Integrase_DNA-bd_sf"/>
</dbReference>
<proteinExistence type="predicted"/>
<evidence type="ECO:0008006" key="3">
    <source>
        <dbReference type="Google" id="ProtNLM"/>
    </source>
</evidence>
<evidence type="ECO:0000313" key="1">
    <source>
        <dbReference type="EMBL" id="EJF78447.1"/>
    </source>
</evidence>
<dbReference type="EMBL" id="AILU01000037">
    <property type="protein sequence ID" value="EJF78447.1"/>
    <property type="molecule type" value="Genomic_DNA"/>
</dbReference>
<organism evidence="1 2">
    <name type="scientific">Candidatus Bartonella washoeensis Sb944nv</name>
    <dbReference type="NCBI Taxonomy" id="1094563"/>
    <lineage>
        <taxon>Bacteria</taxon>
        <taxon>Pseudomonadati</taxon>
        <taxon>Pseudomonadota</taxon>
        <taxon>Alphaproteobacteria</taxon>
        <taxon>Hyphomicrobiales</taxon>
        <taxon>Bartonellaceae</taxon>
        <taxon>Bartonella</taxon>
    </lineage>
</organism>